<accession>A0A8C0L0E7</accession>
<dbReference type="AlphaFoldDB" id="A0A8C0L0E7"/>
<reference evidence="2" key="1">
    <citation type="submission" date="2025-08" db="UniProtKB">
        <authorList>
            <consortium name="Ensembl"/>
        </authorList>
    </citation>
    <scope>IDENTIFICATION</scope>
</reference>
<evidence type="ECO:0000313" key="2">
    <source>
        <dbReference type="Ensembl" id="ENSCAFP00020021837.1"/>
    </source>
</evidence>
<protein>
    <submittedName>
        <fullName evidence="2">Uncharacterized protein</fullName>
    </submittedName>
</protein>
<sequence length="122" mass="12726">MRVPGDVVPALLQGHGAGRAGPGAAAAARSRGRPARDGAAGLTPQEPRPRAPAQRGAHGPCADLAPGRDRGQGRPRLSGARGSPRSGVPCGAGHRLLWTDRDLEVRLDLNLTLHLIHMVDFF</sequence>
<feature type="region of interest" description="Disordered" evidence="1">
    <location>
        <begin position="1"/>
        <end position="93"/>
    </location>
</feature>
<dbReference type="GeneTree" id="ENSGT00900000143351"/>
<name>A0A8C0L0E7_CANLU</name>
<reference evidence="2" key="2">
    <citation type="submission" date="2025-09" db="UniProtKB">
        <authorList>
            <consortium name="Ensembl"/>
        </authorList>
    </citation>
    <scope>IDENTIFICATION</scope>
</reference>
<proteinExistence type="predicted"/>
<dbReference type="Proteomes" id="UP000694391">
    <property type="component" value="Unplaced"/>
</dbReference>
<keyword evidence="3" id="KW-1185">Reference proteome</keyword>
<evidence type="ECO:0000256" key="1">
    <source>
        <dbReference type="SAM" id="MobiDB-lite"/>
    </source>
</evidence>
<feature type="compositionally biased region" description="Low complexity" evidence="1">
    <location>
        <begin position="37"/>
        <end position="60"/>
    </location>
</feature>
<dbReference type="Ensembl" id="ENSCAFT00020025299.1">
    <property type="protein sequence ID" value="ENSCAFP00020021837.1"/>
    <property type="gene ID" value="ENSCAFG00020017269.1"/>
</dbReference>
<organism evidence="2 3">
    <name type="scientific">Canis lupus dingo</name>
    <name type="common">dingo</name>
    <dbReference type="NCBI Taxonomy" id="286419"/>
    <lineage>
        <taxon>Eukaryota</taxon>
        <taxon>Metazoa</taxon>
        <taxon>Chordata</taxon>
        <taxon>Craniata</taxon>
        <taxon>Vertebrata</taxon>
        <taxon>Euteleostomi</taxon>
        <taxon>Mammalia</taxon>
        <taxon>Eutheria</taxon>
        <taxon>Laurasiatheria</taxon>
        <taxon>Carnivora</taxon>
        <taxon>Caniformia</taxon>
        <taxon>Canidae</taxon>
        <taxon>Canis</taxon>
    </lineage>
</organism>
<evidence type="ECO:0000313" key="3">
    <source>
        <dbReference type="Proteomes" id="UP000694391"/>
    </source>
</evidence>